<dbReference type="Gene3D" id="3.30.70.1950">
    <property type="match status" value="1"/>
</dbReference>
<comment type="caution">
    <text evidence="3">The sequence shown here is derived from an EMBL/GenBank/DDBJ whole genome shotgun (WGS) entry which is preliminary data.</text>
</comment>
<evidence type="ECO:0000313" key="4">
    <source>
        <dbReference type="Proteomes" id="UP000217065"/>
    </source>
</evidence>
<dbReference type="NCBIfam" id="NF002644">
    <property type="entry name" value="PRK02315.1-5"/>
    <property type="match status" value="1"/>
</dbReference>
<dbReference type="GO" id="GO:0030674">
    <property type="term" value="F:protein-macromolecule adaptor activity"/>
    <property type="evidence" value="ECO:0007669"/>
    <property type="project" value="UniProtKB-UniRule"/>
</dbReference>
<comment type="function">
    <text evidence="2">Enables the recognition and targeting of unfolded and aggregated proteins to the ClpC protease or to other proteins involved in proteolysis.</text>
</comment>
<dbReference type="PIRSF" id="PIRSF029008">
    <property type="entry name" value="MecA"/>
    <property type="match status" value="1"/>
</dbReference>
<organism evidence="3 4">
    <name type="scientific">Tetzosporium hominis</name>
    <dbReference type="NCBI Taxonomy" id="2020506"/>
    <lineage>
        <taxon>Bacteria</taxon>
        <taxon>Bacillati</taxon>
        <taxon>Bacillota</taxon>
        <taxon>Bacilli</taxon>
        <taxon>Bacillales</taxon>
        <taxon>Caryophanaceae</taxon>
        <taxon>Tetzosporium</taxon>
    </lineage>
</organism>
<dbReference type="RefSeq" id="WP_094941492.1">
    <property type="nucleotide sequence ID" value="NZ_NOKQ01000134.1"/>
</dbReference>
<comment type="domain">
    <text evidence="2">The N-terminal domain probably binds unfolded/aggregated proteins; the C-terminal domain interacts with ClpC.</text>
</comment>
<dbReference type="Proteomes" id="UP000217065">
    <property type="component" value="Unassembled WGS sequence"/>
</dbReference>
<proteinExistence type="inferred from homology"/>
<evidence type="ECO:0000313" key="3">
    <source>
        <dbReference type="EMBL" id="OZS79113.1"/>
    </source>
</evidence>
<evidence type="ECO:0000256" key="2">
    <source>
        <dbReference type="HAMAP-Rule" id="MF_01124"/>
    </source>
</evidence>
<keyword evidence="4" id="KW-1185">Reference proteome</keyword>
<accession>A0A264W6A4</accession>
<dbReference type="AlphaFoldDB" id="A0A264W6A4"/>
<dbReference type="Pfam" id="PF05389">
    <property type="entry name" value="MecA"/>
    <property type="match status" value="1"/>
</dbReference>
<protein>
    <recommendedName>
        <fullName evidence="2">Adapter protein MecA</fullName>
    </recommendedName>
</protein>
<dbReference type="InterPro" id="IPR008681">
    <property type="entry name" value="Neg-reg_MecA"/>
</dbReference>
<comment type="similarity">
    <text evidence="1 2">Belongs to the MecA family.</text>
</comment>
<comment type="subunit">
    <text evidence="2">Homodimer.</text>
</comment>
<name>A0A264W6A4_9BACL</name>
<gene>
    <name evidence="2" type="primary">mecA</name>
    <name evidence="3" type="ORF">CF394_01445</name>
</gene>
<dbReference type="InterPro" id="IPR038471">
    <property type="entry name" value="MecA_C_sf"/>
</dbReference>
<dbReference type="PANTHER" id="PTHR39161:SF1">
    <property type="entry name" value="ADAPTER PROTEIN MECA 1"/>
    <property type="match status" value="1"/>
</dbReference>
<sequence>MNYERINDTTLKIYISYIDIEERGFNPDEIWFSREKSEQLFWEMMDEVEEINPFDFEGPLWIQVHAVEKGIEVVVTKPEVSQDGKPTDYPAPLAKLMGESENLFDQDEFLEDMEHLASNGTVVYEFNDFEHLIPLAKRLQDELVATKLFHYGNHYYLSLDFDEDAYVEEYKTNLESIIAEYGTLSSKTIHVLEEYGTVVMDKAVFKQLTRYF</sequence>
<evidence type="ECO:0000256" key="1">
    <source>
        <dbReference type="ARBA" id="ARBA00005397"/>
    </source>
</evidence>
<dbReference type="PANTHER" id="PTHR39161">
    <property type="entry name" value="ADAPTER PROTEIN MECA"/>
    <property type="match status" value="1"/>
</dbReference>
<dbReference type="HAMAP" id="MF_01124">
    <property type="entry name" value="MecA"/>
    <property type="match status" value="1"/>
</dbReference>
<reference evidence="3 4" key="1">
    <citation type="submission" date="2017-07" db="EMBL/GenBank/DDBJ databases">
        <title>Tetzosporium hominis gen.nov. sp.nov.</title>
        <authorList>
            <person name="Tetz G."/>
            <person name="Tetz V."/>
        </authorList>
    </citation>
    <scope>NUCLEOTIDE SEQUENCE [LARGE SCALE GENOMIC DNA]</scope>
    <source>
        <strain evidence="3 4">VT-49</strain>
    </source>
</reference>
<dbReference type="OrthoDB" id="2360201at2"/>
<dbReference type="EMBL" id="NOKQ01000134">
    <property type="protein sequence ID" value="OZS79113.1"/>
    <property type="molecule type" value="Genomic_DNA"/>
</dbReference>